<evidence type="ECO:0000313" key="1">
    <source>
        <dbReference type="EMBL" id="VAW84004.1"/>
    </source>
</evidence>
<protein>
    <recommendedName>
        <fullName evidence="2">Glycosyl transferase family 1 domain-containing protein</fullName>
    </recommendedName>
</protein>
<dbReference type="Gene3D" id="3.40.50.2000">
    <property type="entry name" value="Glycogen Phosphorylase B"/>
    <property type="match status" value="1"/>
</dbReference>
<proteinExistence type="predicted"/>
<gene>
    <name evidence="1" type="ORF">MNBD_GAMMA18-1519</name>
</gene>
<accession>A0A3B0ZRF5</accession>
<organism evidence="1">
    <name type="scientific">hydrothermal vent metagenome</name>
    <dbReference type="NCBI Taxonomy" id="652676"/>
    <lineage>
        <taxon>unclassified sequences</taxon>
        <taxon>metagenomes</taxon>
        <taxon>ecological metagenomes</taxon>
    </lineage>
</organism>
<dbReference type="SUPFAM" id="SSF53756">
    <property type="entry name" value="UDP-Glycosyltransferase/glycogen phosphorylase"/>
    <property type="match status" value="1"/>
</dbReference>
<sequence>MKIRVALYGNTHNNLYQMAKLLREELGADAHLFLPKRNRIQNRPESHDPKLKDDYPDWFHVGAYNSPLAQYLPMFSPLIKDVEDFDYIVLSQKGPALAPYLKPKTFFYVTGTDLTRTPFYGRCWRWYKSFPAKLLSLVRTFWQRRGLRHVDEIWGQPYGPMIDTIQDLGLSTYNRQKYFPLILEQIRPSCQGIEPLVSELQRDWDFLVFNPSQLLIEDSPDMVATGAWKNNLVLLHGFARFMKQTGAKRAALMVVERRNNHREQTARKRFRQVAQELGISDNLIFLPPPKSQDVFTRAQVHCLYEISDVIGDDFGVGGIGSIDIETLSMAKPLVSNVGEEFMQEVYGDHPVIDVREPEEIADGLTRLYKDSDYRFKVGQKGRAWYKKHHSPQGARRRYIENLEFLRSGGAKSSNGAKNSN</sequence>
<evidence type="ECO:0008006" key="2">
    <source>
        <dbReference type="Google" id="ProtNLM"/>
    </source>
</evidence>
<dbReference type="EMBL" id="UOFP01000020">
    <property type="protein sequence ID" value="VAW84004.1"/>
    <property type="molecule type" value="Genomic_DNA"/>
</dbReference>
<reference evidence="1" key="1">
    <citation type="submission" date="2018-06" db="EMBL/GenBank/DDBJ databases">
        <authorList>
            <person name="Zhirakovskaya E."/>
        </authorList>
    </citation>
    <scope>NUCLEOTIDE SEQUENCE</scope>
</reference>
<name>A0A3B0ZRF5_9ZZZZ</name>
<dbReference type="AlphaFoldDB" id="A0A3B0ZRF5"/>